<sequence>MDKGMKGTQSLYSLMTAQGDQRDIDNFVRTLPLSIWAGMTYMTGLIHSATKKHTEAKEKEERNNT</sequence>
<proteinExistence type="predicted"/>
<dbReference type="Proteomes" id="UP000004594">
    <property type="component" value="Unassembled WGS sequence"/>
</dbReference>
<comment type="caution">
    <text evidence="1">The sequence shown here is derived from an EMBL/GenBank/DDBJ whole genome shotgun (WGS) entry which is preliminary data.</text>
</comment>
<name>E4L7S8_9FIRM</name>
<gene>
    <name evidence="1" type="ORF">HMPREF9220_0763</name>
</gene>
<accession>E4L7S8</accession>
<dbReference type="AlphaFoldDB" id="E4L7S8"/>
<organism evidence="1 2">
    <name type="scientific">Dialister micraerophilus UPII 345-E</name>
    <dbReference type="NCBI Taxonomy" id="910314"/>
    <lineage>
        <taxon>Bacteria</taxon>
        <taxon>Bacillati</taxon>
        <taxon>Bacillota</taxon>
        <taxon>Negativicutes</taxon>
        <taxon>Veillonellales</taxon>
        <taxon>Veillonellaceae</taxon>
        <taxon>Dialister</taxon>
    </lineage>
</organism>
<dbReference type="EMBL" id="AENT01000010">
    <property type="protein sequence ID" value="EFR43100.1"/>
    <property type="molecule type" value="Genomic_DNA"/>
</dbReference>
<protein>
    <submittedName>
        <fullName evidence="1">Uncharacterized protein</fullName>
    </submittedName>
</protein>
<evidence type="ECO:0000313" key="2">
    <source>
        <dbReference type="Proteomes" id="UP000004594"/>
    </source>
</evidence>
<reference evidence="1 2" key="1">
    <citation type="submission" date="2010-11" db="EMBL/GenBank/DDBJ databases">
        <authorList>
            <person name="Durkin A.S."/>
            <person name="Madupu R."/>
            <person name="Torralba M."/>
            <person name="Gillis M."/>
            <person name="Methe B."/>
            <person name="Sutton G."/>
            <person name="Nelson K.E."/>
        </authorList>
    </citation>
    <scope>NUCLEOTIDE SEQUENCE [LARGE SCALE GENOMIC DNA]</scope>
    <source>
        <strain evidence="1 2">UPII 345-E</strain>
    </source>
</reference>
<evidence type="ECO:0000313" key="1">
    <source>
        <dbReference type="EMBL" id="EFR43100.1"/>
    </source>
</evidence>